<dbReference type="SUPFAM" id="SSF46689">
    <property type="entry name" value="Homeodomain-like"/>
    <property type="match status" value="2"/>
</dbReference>
<dbReference type="PANTHER" id="PTHR13992:SF39">
    <property type="entry name" value="SMRTER, ISOFORM G"/>
    <property type="match status" value="1"/>
</dbReference>
<feature type="region of interest" description="Disordered" evidence="2">
    <location>
        <begin position="1"/>
        <end position="26"/>
    </location>
</feature>
<keyword evidence="1" id="KW-0175">Coiled coil</keyword>
<feature type="compositionally biased region" description="Polar residues" evidence="2">
    <location>
        <begin position="1424"/>
        <end position="1434"/>
    </location>
</feature>
<dbReference type="Pfam" id="PF00249">
    <property type="entry name" value="Myb_DNA-binding"/>
    <property type="match status" value="1"/>
</dbReference>
<feature type="compositionally biased region" description="Low complexity" evidence="2">
    <location>
        <begin position="561"/>
        <end position="575"/>
    </location>
</feature>
<dbReference type="InterPro" id="IPR009057">
    <property type="entry name" value="Homeodomain-like_sf"/>
</dbReference>
<protein>
    <recommendedName>
        <fullName evidence="7">SANT domain-containing protein</fullName>
    </recommendedName>
</protein>
<dbReference type="Gene3D" id="1.20.58.1880">
    <property type="match status" value="1"/>
</dbReference>
<feature type="region of interest" description="Disordered" evidence="2">
    <location>
        <begin position="538"/>
        <end position="635"/>
    </location>
</feature>
<dbReference type="InterPro" id="IPR001005">
    <property type="entry name" value="SANT/Myb"/>
</dbReference>
<reference evidence="5 6" key="1">
    <citation type="submission" date="2011-08" db="EMBL/GenBank/DDBJ databases">
        <title>The Genome Sequence of Plasmodium vivax Mauritania I.</title>
        <authorList>
            <consortium name="The Broad Institute Genome Sequencing Platform"/>
            <consortium name="The Broad Institute Genome Sequencing Center for Infectious Disease"/>
            <person name="Neafsey D."/>
            <person name="Carlton J."/>
            <person name="Barnwell J."/>
            <person name="Collins W."/>
            <person name="Escalante A."/>
            <person name="Mullikin J."/>
            <person name="Saul A."/>
            <person name="Guigo R."/>
            <person name="Camara F."/>
            <person name="Young S.K."/>
            <person name="Zeng Q."/>
            <person name="Gargeya S."/>
            <person name="Fitzgerald M."/>
            <person name="Haas B."/>
            <person name="Abouelleil A."/>
            <person name="Alvarado L."/>
            <person name="Arachchi H.M."/>
            <person name="Berlin A."/>
            <person name="Brown A."/>
            <person name="Chapman S.B."/>
            <person name="Chen Z."/>
            <person name="Dunbar C."/>
            <person name="Freedman E."/>
            <person name="Gearin G."/>
            <person name="Gellesch M."/>
            <person name="Goldberg J."/>
            <person name="Griggs A."/>
            <person name="Gujja S."/>
            <person name="Heiman D."/>
            <person name="Howarth C."/>
            <person name="Larson L."/>
            <person name="Lui A."/>
            <person name="MacDonald P.J.P."/>
            <person name="Montmayeur A."/>
            <person name="Murphy C."/>
            <person name="Neiman D."/>
            <person name="Pearson M."/>
            <person name="Priest M."/>
            <person name="Roberts A."/>
            <person name="Saif S."/>
            <person name="Shea T."/>
            <person name="Shenoy N."/>
            <person name="Sisk P."/>
            <person name="Stolte C."/>
            <person name="Sykes S."/>
            <person name="Wortman J."/>
            <person name="Nusbaum C."/>
            <person name="Birren B."/>
        </authorList>
    </citation>
    <scope>NUCLEOTIDE SEQUENCE [LARGE SCALE GENOMIC DNA]</scope>
    <source>
        <strain evidence="5 6">Mauritania I</strain>
    </source>
</reference>
<feature type="compositionally biased region" description="Basic and acidic residues" evidence="2">
    <location>
        <begin position="1391"/>
        <end position="1400"/>
    </location>
</feature>
<dbReference type="PROSITE" id="PS51293">
    <property type="entry name" value="SANT"/>
    <property type="match status" value="1"/>
</dbReference>
<feature type="compositionally biased region" description="Polar residues" evidence="2">
    <location>
        <begin position="378"/>
        <end position="388"/>
    </location>
</feature>
<feature type="compositionally biased region" description="Basic and acidic residues" evidence="2">
    <location>
        <begin position="1363"/>
        <end position="1384"/>
    </location>
</feature>
<dbReference type="GO" id="GO:0000785">
    <property type="term" value="C:chromatin"/>
    <property type="evidence" value="ECO:0007669"/>
    <property type="project" value="TreeGrafter"/>
</dbReference>
<feature type="compositionally biased region" description="Basic residues" evidence="2">
    <location>
        <begin position="188"/>
        <end position="199"/>
    </location>
</feature>
<feature type="compositionally biased region" description="Polar residues" evidence="2">
    <location>
        <begin position="1714"/>
        <end position="1723"/>
    </location>
</feature>
<feature type="region of interest" description="Disordered" evidence="2">
    <location>
        <begin position="730"/>
        <end position="760"/>
    </location>
</feature>
<organism evidence="5 6">
    <name type="scientific">Plasmodium vivax Mauritania I</name>
    <dbReference type="NCBI Taxonomy" id="1035515"/>
    <lineage>
        <taxon>Eukaryota</taxon>
        <taxon>Sar</taxon>
        <taxon>Alveolata</taxon>
        <taxon>Apicomplexa</taxon>
        <taxon>Aconoidasida</taxon>
        <taxon>Haemosporida</taxon>
        <taxon>Plasmodiidae</taxon>
        <taxon>Plasmodium</taxon>
        <taxon>Plasmodium (Plasmodium)</taxon>
    </lineage>
</organism>
<feature type="region of interest" description="Disordered" evidence="2">
    <location>
        <begin position="123"/>
        <end position="205"/>
    </location>
</feature>
<accession>A0A0J9TDA1</accession>
<feature type="region of interest" description="Disordered" evidence="2">
    <location>
        <begin position="1476"/>
        <end position="1526"/>
    </location>
</feature>
<feature type="compositionally biased region" description="Basic residues" evidence="2">
    <location>
        <begin position="606"/>
        <end position="619"/>
    </location>
</feature>
<evidence type="ECO:0000259" key="3">
    <source>
        <dbReference type="PROSITE" id="PS50090"/>
    </source>
</evidence>
<gene>
    <name evidence="5" type="ORF">PVMG_04181</name>
</gene>
<dbReference type="SMART" id="SM00717">
    <property type="entry name" value="SANT"/>
    <property type="match status" value="2"/>
</dbReference>
<feature type="region of interest" description="Disordered" evidence="2">
    <location>
        <begin position="1424"/>
        <end position="1464"/>
    </location>
</feature>
<feature type="compositionally biased region" description="Acidic residues" evidence="2">
    <location>
        <begin position="172"/>
        <end position="181"/>
    </location>
</feature>
<dbReference type="InterPro" id="IPR051571">
    <property type="entry name" value="N-CoR_corepressor"/>
</dbReference>
<feature type="compositionally biased region" description="Basic residues" evidence="2">
    <location>
        <begin position="152"/>
        <end position="163"/>
    </location>
</feature>
<dbReference type="GO" id="GO:0006357">
    <property type="term" value="P:regulation of transcription by RNA polymerase II"/>
    <property type="evidence" value="ECO:0007669"/>
    <property type="project" value="TreeGrafter"/>
</dbReference>
<feature type="region of interest" description="Disordered" evidence="2">
    <location>
        <begin position="326"/>
        <end position="388"/>
    </location>
</feature>
<dbReference type="GO" id="GO:0005654">
    <property type="term" value="C:nucleoplasm"/>
    <property type="evidence" value="ECO:0007669"/>
    <property type="project" value="UniProtKB-ARBA"/>
</dbReference>
<dbReference type="GO" id="GO:0032991">
    <property type="term" value="C:protein-containing complex"/>
    <property type="evidence" value="ECO:0007669"/>
    <property type="project" value="UniProtKB-ARBA"/>
</dbReference>
<feature type="compositionally biased region" description="Basic and acidic residues" evidence="2">
    <location>
        <begin position="1"/>
        <end position="11"/>
    </location>
</feature>
<dbReference type="InterPro" id="IPR017884">
    <property type="entry name" value="SANT_dom"/>
</dbReference>
<feature type="region of interest" description="Disordered" evidence="2">
    <location>
        <begin position="1363"/>
        <end position="1400"/>
    </location>
</feature>
<evidence type="ECO:0000256" key="2">
    <source>
        <dbReference type="SAM" id="MobiDB-lite"/>
    </source>
</evidence>
<feature type="compositionally biased region" description="Basic and acidic residues" evidence="2">
    <location>
        <begin position="1834"/>
        <end position="1864"/>
    </location>
</feature>
<sequence length="2156" mass="242501">MKESQKGKESGGARASKKKTYKQKQVKNMILKKLKRKMQQGLHKLEEQHEHLGKLLANLNNLKIEESNALALHKMTKELARQIKRVNEENNDDIAILKMERDLIKADFTKSKNSLKVYEDELLQGEEEEGEGAAEGAAEEGEEEEEEEEHHQQHHQQHHHQLQQHKQQGQNDYEEGGAEQEEVSRSTRHDKRKKKKRKSSNANSSQQFTNSFIPLQVFRDNCLCMNNKCHHNEFASDHVQVKKNWVFVDLYRALLRNKYYKGTHLCGKIFGEHDSSEIYRREVRRMRKKKLLLNFLSCRGKRRKSGREQWQQGLQLGWHMEESDLGAHSTGGSYPCEWDGQEGERDQTGGPLGKGPLSNGTPTSCDHRRKALPDSFPPCSSSNPIDDQRNRNVSWITMKNEINGEVSKKNSSTMTGNMLTFLVSISKVFSCELIQEKREKPLTNDFPVNKKCNKFYDYLPAQQHNLMSMHHAAGTGHRSSASAMNTNEMRGAHQSCEVRENHICLYLKREHVPPYLLNLGKKIKLILNFASADGLRGCASPQEGGEATGEPPSGERPTHEPLTGQTLTGQPLTGDGPCGEASPPAAERGARLEHEGGPMQRYRSLFLKKKKQKRKKSGKEKKLEGTAGNGSGGGSGACAVRAFDDNHRFNNTFLSALLRRNLSEKKRYHYFYVNSVEYDHMGYDVEDIIFHLEKVVSKWERNSNSCGGGTFSPLTLLNYVSKKYALYSSKGKKKKKKNKIKCKNKSKGRGKGKGKGKAYHVKGERHAEGVHQGQGAIEEECLKFGKAAGVMKGAAQVRKGKAKGKAKVKGECEKQYQEEPSPVDEEFIPNGLKGAATSMGEDVEAYYLTIHKDMLSYSSSNDEVTVKYYVTHMHNREFNLEEGSQEMAKIVHPTFSYYLERKKQLEKMMKEHSVLYKEIFKMWKEDIEIGEKERERKNIFAWGILPVRAYDHPNIFVPLPYGFKHNNKNLAYSSLRSKRPFADEEEDDYDGEDDDGCGADENGNVMEKRGKEKKKDYMNIKYANLTGPCITWRKNCIALNYSKKRRNPHLVEAVPYLYCMQGPKMPLFSLERNVRYCNENNRCVAAGGSLPCGEARSSPLACKDQQGHPVCRSNQQGHPVCFSNQQNEKNFIWERQEIKTFLEKYFLYPKNFEKISQYLEFKSTKQCVDFYYLTKNFFNFKKFLLTLSLSRVKRNKRHRSAGNDATKRNSKEEIVAQLMEKLESNCAPNEFEQANFFHLNFINLRHFFQGYFAKTFGEVQGGTGAGEAAEVGAAAGGAAVGVAAATTAATAATATASAAEAETQRSKTIVLENMSDGYVVPKNYKFILSANKKLCFLVKNEENLIYSGVNSDIIEIVYNDHADGDRKKRKSERGERVERVDPGEKKKKKAGSIERIDSLDRAPFPAQNAAHLTLDKVALADNQQPSTATCSRMITTPPPSNSNEASERGFPNRGNDPPPKGFDVEKAFHRHTVHANAVAKQKKAKRDNQEMDGQLLNCNREEKANPPRESDEMQMQNGEATRGAANERDKVPIAYCPILKYNRDDYNPFGGSGQVVNLRRGSGNRGEEEEEDDDDEVAEGAKKKKKNTCDEEAASLVRPGEVKTHDVHYVDSRSSSVLGMNPQASNDDDVLRRVSFPDSNDSMNNPFEYNVKIETSEESLYKCFEFLKNINWRDTRNVEAAGSKNGVQQEPLPIGRYSAAPVTLEGKMKKVSRKNSIQSNEGVSLQKERNVKRKDSTSAGKSKGGGGKDNTTVGGAAQWEEGSTGHSIHASNRDERNHSGKRGKAAVSHTWASAPTKRRLSNGSSWNGAAVGAVGAVASVASVAAVGINGARAADPKRDSPIKRKCEKAPKRKKTADAQMREEGPGAQAVWDNWAISGDEELLSVDMNNSMGESQLRAEAVMQICGLNMSEGLMCQASASQEHQPYDSLINSQSLYTQNSWVQDSNESGGLLVGRSYLPGMEDMKQDRLDSDDHLNFMGYNNRSSVISLQGEDHWEDLKWNGGSCSVEFCKKGKAEEYTGEAADAGEAAEVAGNHPVESLFTQLPVRENPSERSDVEHRRNSMQSSKSSNQCFVESLQHMESYEGGFYDDPSKQPFRKTATKWTDREKEIYYEVFEKEGKNWDTLLLALHPYGKTREQIKNFYQNTIVKRRKSEAP</sequence>
<feature type="compositionally biased region" description="Acidic residues" evidence="2">
    <location>
        <begin position="983"/>
        <end position="998"/>
    </location>
</feature>
<feature type="region of interest" description="Disordered" evidence="2">
    <location>
        <begin position="2044"/>
        <end position="2070"/>
    </location>
</feature>
<evidence type="ECO:0000313" key="6">
    <source>
        <dbReference type="Proteomes" id="UP000053776"/>
    </source>
</evidence>
<feature type="coiled-coil region" evidence="1">
    <location>
        <begin position="28"/>
        <end position="92"/>
    </location>
</feature>
<feature type="region of interest" description="Disordered" evidence="2">
    <location>
        <begin position="1706"/>
        <end position="1804"/>
    </location>
</feature>
<evidence type="ECO:0000256" key="1">
    <source>
        <dbReference type="SAM" id="Coils"/>
    </source>
</evidence>
<feature type="region of interest" description="Disordered" evidence="2">
    <location>
        <begin position="1548"/>
        <end position="1592"/>
    </location>
</feature>
<feature type="region of interest" description="Disordered" evidence="2">
    <location>
        <begin position="1833"/>
        <end position="1866"/>
    </location>
</feature>
<feature type="compositionally biased region" description="Basic and acidic residues" evidence="2">
    <location>
        <begin position="2049"/>
        <end position="2060"/>
    </location>
</feature>
<dbReference type="OrthoDB" id="10258692at2759"/>
<evidence type="ECO:0008006" key="7">
    <source>
        <dbReference type="Google" id="ProtNLM"/>
    </source>
</evidence>
<dbReference type="CDD" id="cd00167">
    <property type="entry name" value="SANT"/>
    <property type="match status" value="2"/>
</dbReference>
<feature type="domain" description="Myb-like" evidence="3">
    <location>
        <begin position="2102"/>
        <end position="2147"/>
    </location>
</feature>
<dbReference type="PROSITE" id="PS50090">
    <property type="entry name" value="MYB_LIKE"/>
    <property type="match status" value="1"/>
</dbReference>
<feature type="region of interest" description="Disordered" evidence="2">
    <location>
        <begin position="982"/>
        <end position="1004"/>
    </location>
</feature>
<dbReference type="EMBL" id="KQ235053">
    <property type="protein sequence ID" value="KMZ93031.1"/>
    <property type="molecule type" value="Genomic_DNA"/>
</dbReference>
<proteinExistence type="predicted"/>
<feature type="domain" description="SANT" evidence="4">
    <location>
        <begin position="1133"/>
        <end position="1179"/>
    </location>
</feature>
<feature type="compositionally biased region" description="Basic residues" evidence="2">
    <location>
        <begin position="15"/>
        <end position="26"/>
    </location>
</feature>
<feature type="compositionally biased region" description="Basic and acidic residues" evidence="2">
    <location>
        <begin position="1499"/>
        <end position="1511"/>
    </location>
</feature>
<dbReference type="Proteomes" id="UP000053776">
    <property type="component" value="Unassembled WGS sequence"/>
</dbReference>
<name>A0A0J9TDA1_PLAVI</name>
<feature type="compositionally biased region" description="Acidic residues" evidence="2">
    <location>
        <begin position="123"/>
        <end position="148"/>
    </location>
</feature>
<feature type="compositionally biased region" description="Acidic residues" evidence="2">
    <location>
        <begin position="1567"/>
        <end position="1578"/>
    </location>
</feature>
<evidence type="ECO:0000313" key="5">
    <source>
        <dbReference type="EMBL" id="KMZ93031.1"/>
    </source>
</evidence>
<dbReference type="Gene3D" id="1.10.10.60">
    <property type="entry name" value="Homeodomain-like"/>
    <property type="match status" value="1"/>
</dbReference>
<evidence type="ECO:0000259" key="4">
    <source>
        <dbReference type="PROSITE" id="PS51293"/>
    </source>
</evidence>
<feature type="compositionally biased region" description="Basic and acidic residues" evidence="2">
    <location>
        <begin position="1726"/>
        <end position="1736"/>
    </location>
</feature>
<dbReference type="PANTHER" id="PTHR13992">
    <property type="entry name" value="NUCLEAR RECEPTOR CO-REPRESSOR RELATED NCOR"/>
    <property type="match status" value="1"/>
</dbReference>